<dbReference type="AlphaFoldDB" id="A0AAN7T6H2"/>
<reference evidence="2 3" key="1">
    <citation type="submission" date="2023-08" db="EMBL/GenBank/DDBJ databases">
        <title>Black Yeasts Isolated from many extreme environments.</title>
        <authorList>
            <person name="Coleine C."/>
            <person name="Stajich J.E."/>
            <person name="Selbmann L."/>
        </authorList>
    </citation>
    <scope>NUCLEOTIDE SEQUENCE [LARGE SCALE GENOMIC DNA]</scope>
    <source>
        <strain evidence="2 3">CCFEE 5910</strain>
    </source>
</reference>
<protein>
    <submittedName>
        <fullName evidence="2">Uncharacterized protein</fullName>
    </submittedName>
</protein>
<proteinExistence type="predicted"/>
<evidence type="ECO:0000256" key="1">
    <source>
        <dbReference type="SAM" id="MobiDB-lite"/>
    </source>
</evidence>
<evidence type="ECO:0000313" key="3">
    <source>
        <dbReference type="Proteomes" id="UP001309876"/>
    </source>
</evidence>
<organism evidence="2 3">
    <name type="scientific">Lithohypha guttulata</name>
    <dbReference type="NCBI Taxonomy" id="1690604"/>
    <lineage>
        <taxon>Eukaryota</taxon>
        <taxon>Fungi</taxon>
        <taxon>Dikarya</taxon>
        <taxon>Ascomycota</taxon>
        <taxon>Pezizomycotina</taxon>
        <taxon>Eurotiomycetes</taxon>
        <taxon>Chaetothyriomycetidae</taxon>
        <taxon>Chaetothyriales</taxon>
        <taxon>Trichomeriaceae</taxon>
        <taxon>Lithohypha</taxon>
    </lineage>
</organism>
<sequence length="650" mass="74976">MVRKLSNIREPRSVAVDNTTDHKKLEASEFYTNMRQTCSILIEYARCRDFTPEFAIKQIDSYCMDLEELLRNSSLEPTLRTFISTDDLSTLEQSIRQIEELWQSRIVEYLQERIGELAQRVHSGSFSIGTEVEFSLLGRQLARVQARQRVHGWNVDSEDWERFTPQFLHDEVNVLAHQLLTLHNQYQESLYLNTVEEEPSLFYLIWKNLRRAFEVFQQSTDGHENVNYPLESEFFEIPFVRFCLEWICHPAQPDFYVPEEIEIMVACYCQFIFDHGEQAETRSLGLDGLNTNLPLTHGAIEALMLFPTEREWNANAARALHEAVLRLNYLTHGPIVYRRHEFWTDYWWVKAHLDDSILEKLRLDRNEEVVFEHKQRSLVRQLPSFEENEAGRFTKTAPLFVEDTDSSSSEASNDMFSQRYATFYGGNYLLGMADESFRDTPTLTSHTAAPVVDDDGQVRMFGGEGRLPSSDRSVSMSISDGPSPTVGATNHGVDGLHSESMHRPEDASSSQGPLLVGRNITSKHDYVYYPWPDNRASEVANDRLVTRDLSNPSIYSEGLKVRDLVNLPPRHCRKPGSYTVYDYQKRKPFGPLDCINICRKVISYLIFGDIQSQTTILAPPHIVSRASGRHYKHSKALMAKYDTRRRVSKA</sequence>
<accession>A0AAN7T6H2</accession>
<dbReference type="Proteomes" id="UP001309876">
    <property type="component" value="Unassembled WGS sequence"/>
</dbReference>
<evidence type="ECO:0000313" key="2">
    <source>
        <dbReference type="EMBL" id="KAK5090577.1"/>
    </source>
</evidence>
<feature type="region of interest" description="Disordered" evidence="1">
    <location>
        <begin position="464"/>
        <end position="515"/>
    </location>
</feature>
<feature type="compositionally biased region" description="Basic and acidic residues" evidence="1">
    <location>
        <begin position="494"/>
        <end position="506"/>
    </location>
</feature>
<comment type="caution">
    <text evidence="2">The sequence shown here is derived from an EMBL/GenBank/DDBJ whole genome shotgun (WGS) entry which is preliminary data.</text>
</comment>
<name>A0AAN7T6H2_9EURO</name>
<keyword evidence="3" id="KW-1185">Reference proteome</keyword>
<gene>
    <name evidence="2" type="ORF">LTR05_000751</name>
</gene>
<dbReference type="EMBL" id="JAVRRJ010000001">
    <property type="protein sequence ID" value="KAK5090577.1"/>
    <property type="molecule type" value="Genomic_DNA"/>
</dbReference>
<feature type="compositionally biased region" description="Low complexity" evidence="1">
    <location>
        <begin position="470"/>
        <end position="479"/>
    </location>
</feature>